<keyword evidence="7" id="KW-0413">Isomerase</keyword>
<evidence type="ECO:0000256" key="8">
    <source>
        <dbReference type="ARBA" id="ARBA00034617"/>
    </source>
</evidence>
<organism evidence="14 15">
    <name type="scientific">Shewanella yunxiaonensis</name>
    <dbReference type="NCBI Taxonomy" id="2829809"/>
    <lineage>
        <taxon>Bacteria</taxon>
        <taxon>Pseudomonadati</taxon>
        <taxon>Pseudomonadota</taxon>
        <taxon>Gammaproteobacteria</taxon>
        <taxon>Alteromonadales</taxon>
        <taxon>Shewanellaceae</taxon>
        <taxon>Shewanella</taxon>
    </lineage>
</organism>
<dbReference type="RefSeq" id="WP_212595373.1">
    <property type="nucleotide sequence ID" value="NZ_CP073587.1"/>
</dbReference>
<comment type="similarity">
    <text evidence="1">Belongs to the helicase family. UvrD subfamily.</text>
</comment>
<dbReference type="InterPro" id="IPR000212">
    <property type="entry name" value="DNA_helicase_UvrD/REP"/>
</dbReference>
<accession>A0ABX7YUL0</accession>
<dbReference type="Pfam" id="PF00580">
    <property type="entry name" value="UvrD-helicase"/>
    <property type="match status" value="1"/>
</dbReference>
<evidence type="ECO:0000256" key="11">
    <source>
        <dbReference type="ARBA" id="ARBA00048988"/>
    </source>
</evidence>
<evidence type="ECO:0000256" key="3">
    <source>
        <dbReference type="ARBA" id="ARBA00022801"/>
    </source>
</evidence>
<keyword evidence="4 12" id="KW-0347">Helicase</keyword>
<keyword evidence="3 12" id="KW-0378">Hydrolase</keyword>
<dbReference type="CDD" id="cd17932">
    <property type="entry name" value="DEXQc_UvrD"/>
    <property type="match status" value="1"/>
</dbReference>
<evidence type="ECO:0000256" key="6">
    <source>
        <dbReference type="ARBA" id="ARBA00023125"/>
    </source>
</evidence>
<evidence type="ECO:0000256" key="1">
    <source>
        <dbReference type="ARBA" id="ARBA00009922"/>
    </source>
</evidence>
<dbReference type="InterPro" id="IPR027417">
    <property type="entry name" value="P-loop_NTPase"/>
</dbReference>
<evidence type="ECO:0000256" key="10">
    <source>
        <dbReference type="ARBA" id="ARBA00034923"/>
    </source>
</evidence>
<evidence type="ECO:0000313" key="14">
    <source>
        <dbReference type="EMBL" id="QUN06359.1"/>
    </source>
</evidence>
<dbReference type="InterPro" id="IPR014017">
    <property type="entry name" value="DNA_helicase_UvrD-like_C"/>
</dbReference>
<dbReference type="EMBL" id="CP073587">
    <property type="protein sequence ID" value="QUN06359.1"/>
    <property type="molecule type" value="Genomic_DNA"/>
</dbReference>
<comment type="catalytic activity">
    <reaction evidence="11">
        <text>ATP + H2O = ADP + phosphate + H(+)</text>
        <dbReference type="Rhea" id="RHEA:13065"/>
        <dbReference type="ChEBI" id="CHEBI:15377"/>
        <dbReference type="ChEBI" id="CHEBI:15378"/>
        <dbReference type="ChEBI" id="CHEBI:30616"/>
        <dbReference type="ChEBI" id="CHEBI:43474"/>
        <dbReference type="ChEBI" id="CHEBI:456216"/>
        <dbReference type="EC" id="5.6.2.4"/>
    </reaction>
</comment>
<evidence type="ECO:0000256" key="4">
    <source>
        <dbReference type="ARBA" id="ARBA00022806"/>
    </source>
</evidence>
<dbReference type="Gene3D" id="3.40.50.300">
    <property type="entry name" value="P-loop containing nucleotide triphosphate hydrolases"/>
    <property type="match status" value="2"/>
</dbReference>
<dbReference type="InterPro" id="IPR013986">
    <property type="entry name" value="DExx_box_DNA_helicase_dom_sf"/>
</dbReference>
<dbReference type="EC" id="5.6.2.4" evidence="9"/>
<evidence type="ECO:0000313" key="15">
    <source>
        <dbReference type="Proteomes" id="UP000679575"/>
    </source>
</evidence>
<dbReference type="PANTHER" id="PTHR11070:SF2">
    <property type="entry name" value="ATP-DEPENDENT DNA HELICASE SRS2"/>
    <property type="match status" value="1"/>
</dbReference>
<keyword evidence="15" id="KW-1185">Reference proteome</keyword>
<gene>
    <name evidence="14" type="ORF">KDN34_02520</name>
</gene>
<evidence type="ECO:0000256" key="5">
    <source>
        <dbReference type="ARBA" id="ARBA00022840"/>
    </source>
</evidence>
<dbReference type="PROSITE" id="PS51198">
    <property type="entry name" value="UVRD_HELICASE_ATP_BIND"/>
    <property type="match status" value="1"/>
</dbReference>
<sequence>MSDSNDCFNISVMSNDSLDKTNIIDFYAKSNIFSIDKHRLVQPEHNGVIAKLTNPKVFNYTTNITKIISVLRDKEIVGNQQSLMQSAIDNVSEDTVDVDYIRFGFKLSKSDQDKLLSKNGDLFGIQNIKTNPRKERLSVSAVKVGSINFGYKTDGNKPYFTHKFMMCVDNDSYRYINVYFADLSHAKNKGRKLTYNCLIEFIPTRVSNQQVSFMMYQFYSLLGPRRYEQLISNAKLLELHTGCVMYGVSQLFAFLLTDNNKVKKGQCYPKEAELAAETSYVGRRSSDHLIGYDKPLKETKLFFETALKGWGSTLERVAKKVSNVKQLFTQQACGYRLESRRRFIKKPKKLADLCSVKSSLRDVKLLKPCYLQELSDRELKALIKDKSIESLSAMCDQLFLRTQEKSLYLSFDTERLDRAIKNRLSLLLDAISEPEKGLDEQRPFNYQAAVKVARKILKRLVKASRKKGDPVDKISSARMRAIYVEGCPGSGKTRLIVERVRHLLSQNIKPNEICVLAFTNEAAAEFRRRLKKNKLYNKQMFIGTFSSWCNQLLNASEKYEVLDQDGVLKALQSIVATDCKIAKAYPPDEIARRCLDVFNCMANYETPDLNRCIKKVAPDLVVYESDILAIHRAYKAYKKGKYRDFNDMLAMIRAYSEKDEFCQRIVDQTKYLIIDEIQDTNIVQWNIIKNLYGKGIHLFCVGDPAQSMYGFRGAMSEYLDKFTKKFVNSKRFQLLDNYRSTEPLVELTNHIRISINRNYSISLPVKGSDTDNRPRLKSCDEFKYAIDWLVKDLLKRNQPLSQFILCRYNYQRKRVESALSKAKIVHGDGKAVQVHTYHKGKGLEAEHCYVLDPQFSKCKLSSYKEELCNAYVALTRAKDSLTILVCSSGSSVYGLDKKQGKRAGKSIFLDLPEELVELVD</sequence>
<proteinExistence type="inferred from homology"/>
<comment type="catalytic activity">
    <reaction evidence="8">
        <text>Couples ATP hydrolysis with the unwinding of duplex DNA by translocating in the 3'-5' direction.</text>
        <dbReference type="EC" id="5.6.2.4"/>
    </reaction>
</comment>
<evidence type="ECO:0000259" key="13">
    <source>
        <dbReference type="PROSITE" id="PS51198"/>
    </source>
</evidence>
<evidence type="ECO:0000256" key="12">
    <source>
        <dbReference type="PROSITE-ProRule" id="PRU00560"/>
    </source>
</evidence>
<evidence type="ECO:0000256" key="7">
    <source>
        <dbReference type="ARBA" id="ARBA00023235"/>
    </source>
</evidence>
<feature type="binding site" evidence="12">
    <location>
        <begin position="486"/>
        <end position="493"/>
    </location>
    <ligand>
        <name>ATP</name>
        <dbReference type="ChEBI" id="CHEBI:30616"/>
    </ligand>
</feature>
<dbReference type="Gene3D" id="1.10.10.160">
    <property type="match status" value="1"/>
</dbReference>
<protein>
    <recommendedName>
        <fullName evidence="9">DNA 3'-5' helicase</fullName>
        <ecNumber evidence="9">5.6.2.4</ecNumber>
    </recommendedName>
    <alternativeName>
        <fullName evidence="10">DNA 3'-5' helicase II</fullName>
    </alternativeName>
</protein>
<evidence type="ECO:0000256" key="9">
    <source>
        <dbReference type="ARBA" id="ARBA00034808"/>
    </source>
</evidence>
<reference evidence="14 15" key="1">
    <citation type="submission" date="2021-04" db="EMBL/GenBank/DDBJ databases">
        <title>Novel species identification of genus Shewanella.</title>
        <authorList>
            <person name="Liu G."/>
        </authorList>
    </citation>
    <scope>NUCLEOTIDE SEQUENCE [LARGE SCALE GENOMIC DNA]</scope>
    <source>
        <strain evidence="14 15">FJAT-54481</strain>
    </source>
</reference>
<dbReference type="Pfam" id="PF13361">
    <property type="entry name" value="UvrD_C"/>
    <property type="match status" value="1"/>
</dbReference>
<dbReference type="PANTHER" id="PTHR11070">
    <property type="entry name" value="UVRD / RECB / PCRA DNA HELICASE FAMILY MEMBER"/>
    <property type="match status" value="1"/>
</dbReference>
<keyword evidence="2 12" id="KW-0547">Nucleotide-binding</keyword>
<name>A0ABX7YUL0_9GAMM</name>
<dbReference type="SUPFAM" id="SSF52540">
    <property type="entry name" value="P-loop containing nucleoside triphosphate hydrolases"/>
    <property type="match status" value="1"/>
</dbReference>
<keyword evidence="5 12" id="KW-0067">ATP-binding</keyword>
<feature type="domain" description="UvrD-like helicase ATP-binding" evidence="13">
    <location>
        <begin position="465"/>
        <end position="741"/>
    </location>
</feature>
<keyword evidence="6" id="KW-0238">DNA-binding</keyword>
<dbReference type="InterPro" id="IPR014016">
    <property type="entry name" value="UvrD-like_ATP-bd"/>
</dbReference>
<evidence type="ECO:0000256" key="2">
    <source>
        <dbReference type="ARBA" id="ARBA00022741"/>
    </source>
</evidence>
<dbReference type="Proteomes" id="UP000679575">
    <property type="component" value="Chromosome"/>
</dbReference>